<accession>A0ACB6Z297</accession>
<protein>
    <submittedName>
        <fullName evidence="1">Uncharacterized protein</fullName>
    </submittedName>
</protein>
<evidence type="ECO:0000313" key="2">
    <source>
        <dbReference type="Proteomes" id="UP000886501"/>
    </source>
</evidence>
<gene>
    <name evidence="1" type="ORF">BDM02DRAFT_1403296</name>
</gene>
<evidence type="ECO:0000313" key="1">
    <source>
        <dbReference type="EMBL" id="KAF9643634.1"/>
    </source>
</evidence>
<reference evidence="1" key="2">
    <citation type="journal article" date="2020" name="Nat. Commun.">
        <title>Large-scale genome sequencing of mycorrhizal fungi provides insights into the early evolution of symbiotic traits.</title>
        <authorList>
            <person name="Miyauchi S."/>
            <person name="Kiss E."/>
            <person name="Kuo A."/>
            <person name="Drula E."/>
            <person name="Kohler A."/>
            <person name="Sanchez-Garcia M."/>
            <person name="Morin E."/>
            <person name="Andreopoulos B."/>
            <person name="Barry K.W."/>
            <person name="Bonito G."/>
            <person name="Buee M."/>
            <person name="Carver A."/>
            <person name="Chen C."/>
            <person name="Cichocki N."/>
            <person name="Clum A."/>
            <person name="Culley D."/>
            <person name="Crous P.W."/>
            <person name="Fauchery L."/>
            <person name="Girlanda M."/>
            <person name="Hayes R.D."/>
            <person name="Keri Z."/>
            <person name="LaButti K."/>
            <person name="Lipzen A."/>
            <person name="Lombard V."/>
            <person name="Magnuson J."/>
            <person name="Maillard F."/>
            <person name="Murat C."/>
            <person name="Nolan M."/>
            <person name="Ohm R.A."/>
            <person name="Pangilinan J."/>
            <person name="Pereira M.F."/>
            <person name="Perotto S."/>
            <person name="Peter M."/>
            <person name="Pfister S."/>
            <person name="Riley R."/>
            <person name="Sitrit Y."/>
            <person name="Stielow J.B."/>
            <person name="Szollosi G."/>
            <person name="Zifcakova L."/>
            <person name="Stursova M."/>
            <person name="Spatafora J.W."/>
            <person name="Tedersoo L."/>
            <person name="Vaario L.M."/>
            <person name="Yamada A."/>
            <person name="Yan M."/>
            <person name="Wang P."/>
            <person name="Xu J."/>
            <person name="Bruns T."/>
            <person name="Baldrian P."/>
            <person name="Vilgalys R."/>
            <person name="Dunand C."/>
            <person name="Henrissat B."/>
            <person name="Grigoriev I.V."/>
            <person name="Hibbett D."/>
            <person name="Nagy L.G."/>
            <person name="Martin F.M."/>
        </authorList>
    </citation>
    <scope>NUCLEOTIDE SEQUENCE</scope>
    <source>
        <strain evidence="1">P2</strain>
    </source>
</reference>
<sequence>MQCELLISNFKDQKTAALVKEIIGHISDRSSSHCGGALKLGLKKAFELKKKKRQPPGVLLRCPHSSCASYSNHVSYSSVGSNNYCQMCINHGWGKRYYVCVGCGNQRTSSYASCQSCGKRFI</sequence>
<keyword evidence="2" id="KW-1185">Reference proteome</keyword>
<proteinExistence type="predicted"/>
<organism evidence="1 2">
    <name type="scientific">Thelephora ganbajun</name>
    <name type="common">Ganba fungus</name>
    <dbReference type="NCBI Taxonomy" id="370292"/>
    <lineage>
        <taxon>Eukaryota</taxon>
        <taxon>Fungi</taxon>
        <taxon>Dikarya</taxon>
        <taxon>Basidiomycota</taxon>
        <taxon>Agaricomycotina</taxon>
        <taxon>Agaricomycetes</taxon>
        <taxon>Thelephorales</taxon>
        <taxon>Thelephoraceae</taxon>
        <taxon>Thelephora</taxon>
    </lineage>
</organism>
<dbReference type="Proteomes" id="UP000886501">
    <property type="component" value="Unassembled WGS sequence"/>
</dbReference>
<reference evidence="1" key="1">
    <citation type="submission" date="2019-10" db="EMBL/GenBank/DDBJ databases">
        <authorList>
            <consortium name="DOE Joint Genome Institute"/>
            <person name="Kuo A."/>
            <person name="Miyauchi S."/>
            <person name="Kiss E."/>
            <person name="Drula E."/>
            <person name="Kohler A."/>
            <person name="Sanchez-Garcia M."/>
            <person name="Andreopoulos B."/>
            <person name="Barry K.W."/>
            <person name="Bonito G."/>
            <person name="Buee M."/>
            <person name="Carver A."/>
            <person name="Chen C."/>
            <person name="Cichocki N."/>
            <person name="Clum A."/>
            <person name="Culley D."/>
            <person name="Crous P.W."/>
            <person name="Fauchery L."/>
            <person name="Girlanda M."/>
            <person name="Hayes R."/>
            <person name="Keri Z."/>
            <person name="Labutti K."/>
            <person name="Lipzen A."/>
            <person name="Lombard V."/>
            <person name="Magnuson J."/>
            <person name="Maillard F."/>
            <person name="Morin E."/>
            <person name="Murat C."/>
            <person name="Nolan M."/>
            <person name="Ohm R."/>
            <person name="Pangilinan J."/>
            <person name="Pereira M."/>
            <person name="Perotto S."/>
            <person name="Peter M."/>
            <person name="Riley R."/>
            <person name="Sitrit Y."/>
            <person name="Stielow B."/>
            <person name="Szollosi G."/>
            <person name="Zifcakova L."/>
            <person name="Stursova M."/>
            <person name="Spatafora J.W."/>
            <person name="Tedersoo L."/>
            <person name="Vaario L.-M."/>
            <person name="Yamada A."/>
            <person name="Yan M."/>
            <person name="Wang P."/>
            <person name="Xu J."/>
            <person name="Bruns T."/>
            <person name="Baldrian P."/>
            <person name="Vilgalys R."/>
            <person name="Henrissat B."/>
            <person name="Grigoriev I.V."/>
            <person name="Hibbett D."/>
            <person name="Nagy L.G."/>
            <person name="Martin F.M."/>
        </authorList>
    </citation>
    <scope>NUCLEOTIDE SEQUENCE</scope>
    <source>
        <strain evidence="1">P2</strain>
    </source>
</reference>
<dbReference type="EMBL" id="MU118201">
    <property type="protein sequence ID" value="KAF9643634.1"/>
    <property type="molecule type" value="Genomic_DNA"/>
</dbReference>
<name>A0ACB6Z297_THEGA</name>
<comment type="caution">
    <text evidence="1">The sequence shown here is derived from an EMBL/GenBank/DDBJ whole genome shotgun (WGS) entry which is preliminary data.</text>
</comment>